<feature type="region of interest" description="Disordered" evidence="16">
    <location>
        <begin position="343"/>
        <end position="456"/>
    </location>
</feature>
<comment type="catalytic activity">
    <reaction evidence="13">
        <text>a 5'-end (5'-triphosphoguanosine)-ribonucleoside in mRNA + S-adenosyl-L-methionine = a 5'-end (N(7)-methyl 5'-triphosphoguanosine)-ribonucleoside in mRNA + S-adenosyl-L-homocysteine</text>
        <dbReference type="Rhea" id="RHEA:67008"/>
        <dbReference type="Rhea" id="RHEA-COMP:17166"/>
        <dbReference type="Rhea" id="RHEA-COMP:17167"/>
        <dbReference type="ChEBI" id="CHEBI:57856"/>
        <dbReference type="ChEBI" id="CHEBI:59789"/>
        <dbReference type="ChEBI" id="CHEBI:156461"/>
        <dbReference type="ChEBI" id="CHEBI:167617"/>
        <dbReference type="EC" id="2.1.1.56"/>
    </reaction>
</comment>
<dbReference type="CDD" id="cd02440">
    <property type="entry name" value="AdoMet_MTases"/>
    <property type="match status" value="1"/>
</dbReference>
<comment type="subcellular location">
    <subcellularLocation>
        <location evidence="2 15">Nucleus</location>
    </subcellularLocation>
</comment>
<gene>
    <name evidence="18" type="ORF">AAFC00_000504</name>
</gene>
<keyword evidence="9 15" id="KW-0506">mRNA capping</keyword>
<comment type="caution">
    <text evidence="18">The sequence shown here is derived from an EMBL/GenBank/DDBJ whole genome shotgun (WGS) entry which is preliminary data.</text>
</comment>
<comment type="function">
    <text evidence="1">Responsible for methylating the 5'-cap structure of mRNAs.</text>
</comment>
<dbReference type="SUPFAM" id="SSF53335">
    <property type="entry name" value="S-adenosyl-L-methionine-dependent methyltransferases"/>
    <property type="match status" value="1"/>
</dbReference>
<evidence type="ECO:0000256" key="10">
    <source>
        <dbReference type="ARBA" id="ARBA00023242"/>
    </source>
</evidence>
<evidence type="ECO:0000256" key="2">
    <source>
        <dbReference type="ARBA" id="ARBA00004123"/>
    </source>
</evidence>
<dbReference type="EC" id="2.1.1.56" evidence="3 15"/>
<dbReference type="PIRSF" id="PIRSF028762">
    <property type="entry name" value="ABD1"/>
    <property type="match status" value="1"/>
</dbReference>
<feature type="compositionally biased region" description="Polar residues" evidence="16">
    <location>
        <begin position="427"/>
        <end position="437"/>
    </location>
</feature>
<evidence type="ECO:0000256" key="5">
    <source>
        <dbReference type="ARBA" id="ARBA00022664"/>
    </source>
</evidence>
<evidence type="ECO:0000256" key="12">
    <source>
        <dbReference type="ARBA" id="ARBA00033387"/>
    </source>
</evidence>
<sequence>MPRQADDPDNIRPTKRRAPLEEDGVAMDNGASQSSDRSNPRKRMREADLPAFRGPKRARSPMTSSQRTEARDPSPMRREPSRSPPRKRPGQGARVSAAARQAAEERRRQREEEERKHAESRTPGAVDMVSAHYNAVPERGREWRKTDSQIKGLRSLNNWVKSTIIQKFSQPDIPTQNLLVLDMGCGKGGDLMKWQSAPQMPRLYVGVDPAEVSIKQARDRYEDMMKRRRGPRNRQPRLYEAHFYVQDAFGESLENLPTVRDVGFDPRAGPEAAGSMAARFATGGFDVISMMFCLHYSFETEEKARGMLKNVAGALKKGGRFLGVMPNSDVISAKVEEYLKKDAASKPLSASPPKVNDDDGWDPEKPIDATTPMRPNDAADNDDWDPEKPLDTSANKEEDSWDPERPLDATAAAASADDEGWDPEASLDTSATKQPAASATPAVKTPAPDEPPLQWGNSIYTVKFPRTRPLPADGIFRPPYGWKYFYYLEEAVDVPEFVVPWEGFRALAEDYGLELLYRKPFPEVWEEEKDDPILGPLSERMGVRDRNTGRVNVSKEEMEAAAFYHAFCFYRI</sequence>
<dbReference type="Proteomes" id="UP001562354">
    <property type="component" value="Unassembled WGS sequence"/>
</dbReference>
<reference evidence="18 19" key="1">
    <citation type="submission" date="2024-07" db="EMBL/GenBank/DDBJ databases">
        <title>Draft sequence of the Neodothiora populina.</title>
        <authorList>
            <person name="Drown D.D."/>
            <person name="Schuette U.S."/>
            <person name="Buechlein A.B."/>
            <person name="Rusch D.R."/>
            <person name="Winton L.W."/>
            <person name="Adams G.A."/>
        </authorList>
    </citation>
    <scope>NUCLEOTIDE SEQUENCE [LARGE SCALE GENOMIC DNA]</scope>
    <source>
        <strain evidence="18 19">CPC 39397</strain>
    </source>
</reference>
<evidence type="ECO:0000313" key="18">
    <source>
        <dbReference type="EMBL" id="KAL1304069.1"/>
    </source>
</evidence>
<organism evidence="18 19">
    <name type="scientific">Neodothiora populina</name>
    <dbReference type="NCBI Taxonomy" id="2781224"/>
    <lineage>
        <taxon>Eukaryota</taxon>
        <taxon>Fungi</taxon>
        <taxon>Dikarya</taxon>
        <taxon>Ascomycota</taxon>
        <taxon>Pezizomycotina</taxon>
        <taxon>Dothideomycetes</taxon>
        <taxon>Dothideomycetidae</taxon>
        <taxon>Dothideales</taxon>
        <taxon>Dothioraceae</taxon>
        <taxon>Neodothiora</taxon>
    </lineage>
</organism>
<evidence type="ECO:0000256" key="13">
    <source>
        <dbReference type="ARBA" id="ARBA00044712"/>
    </source>
</evidence>
<feature type="compositionally biased region" description="Basic and acidic residues" evidence="16">
    <location>
        <begin position="386"/>
        <end position="407"/>
    </location>
</feature>
<dbReference type="PANTHER" id="PTHR12189:SF2">
    <property type="entry name" value="MRNA CAP GUANINE-N7 METHYLTRANSFERASE"/>
    <property type="match status" value="1"/>
</dbReference>
<dbReference type="InterPro" id="IPR039753">
    <property type="entry name" value="RG7MT1"/>
</dbReference>
<dbReference type="Pfam" id="PF03291">
    <property type="entry name" value="mRNA_G-N7_MeTrfase"/>
    <property type="match status" value="2"/>
</dbReference>
<dbReference type="PANTHER" id="PTHR12189">
    <property type="entry name" value="MRNA GUANINE-7- METHYLTRANSFERASE"/>
    <property type="match status" value="1"/>
</dbReference>
<keyword evidence="6 15" id="KW-0808">Transferase</keyword>
<evidence type="ECO:0000256" key="6">
    <source>
        <dbReference type="ARBA" id="ARBA00022679"/>
    </source>
</evidence>
<evidence type="ECO:0000313" key="19">
    <source>
        <dbReference type="Proteomes" id="UP001562354"/>
    </source>
</evidence>
<keyword evidence="10 15" id="KW-0539">Nucleus</keyword>
<dbReference type="InterPro" id="IPR016899">
    <property type="entry name" value="mRNA_G-N7_MeTrfase_euk"/>
</dbReference>
<keyword evidence="7 15" id="KW-0949">S-adenosyl-L-methionine</keyword>
<dbReference type="PROSITE" id="PS51562">
    <property type="entry name" value="RNA_CAP0_MT"/>
    <property type="match status" value="1"/>
</dbReference>
<accession>A0ABR3PDI6</accession>
<keyword evidence="8 15" id="KW-0694">RNA-binding</keyword>
<evidence type="ECO:0000259" key="17">
    <source>
        <dbReference type="PROSITE" id="PS51562"/>
    </source>
</evidence>
<name>A0ABR3PDI6_9PEZI</name>
<evidence type="ECO:0000256" key="11">
    <source>
        <dbReference type="ARBA" id="ARBA00032772"/>
    </source>
</evidence>
<feature type="compositionally biased region" description="Basic and acidic residues" evidence="16">
    <location>
        <begin position="102"/>
        <end position="120"/>
    </location>
</feature>
<keyword evidence="4 15" id="KW-0489">Methyltransferase</keyword>
<dbReference type="InterPro" id="IPR004971">
    <property type="entry name" value="mRNA_G-N7_MeTrfase_dom"/>
</dbReference>
<evidence type="ECO:0000256" key="16">
    <source>
        <dbReference type="SAM" id="MobiDB-lite"/>
    </source>
</evidence>
<protein>
    <recommendedName>
        <fullName evidence="14 15">mRNA cap guanine-N(7) methyltransferase</fullName>
        <ecNumber evidence="3 15">2.1.1.56</ecNumber>
    </recommendedName>
    <alternativeName>
        <fullName evidence="11 15">mRNA (guanine-N(7))-methyltransferase</fullName>
    </alternativeName>
    <alternativeName>
        <fullName evidence="12 15">mRNA cap methyltransferase</fullName>
    </alternativeName>
</protein>
<dbReference type="RefSeq" id="XP_069200344.1">
    <property type="nucleotide sequence ID" value="XM_069344895.1"/>
</dbReference>
<comment type="similarity">
    <text evidence="15">Belongs to the class I-like SAM-binding methyltransferase superfamily. mRNA cap 0 methyltransferase family.</text>
</comment>
<dbReference type="InterPro" id="IPR029063">
    <property type="entry name" value="SAM-dependent_MTases_sf"/>
</dbReference>
<feature type="compositionally biased region" description="Basic and acidic residues" evidence="16">
    <location>
        <begin position="1"/>
        <end position="12"/>
    </location>
</feature>
<evidence type="ECO:0000256" key="4">
    <source>
        <dbReference type="ARBA" id="ARBA00022603"/>
    </source>
</evidence>
<dbReference type="EMBL" id="JBFMKM010000009">
    <property type="protein sequence ID" value="KAL1304069.1"/>
    <property type="molecule type" value="Genomic_DNA"/>
</dbReference>
<keyword evidence="5 15" id="KW-0507">mRNA processing</keyword>
<feature type="region of interest" description="Disordered" evidence="16">
    <location>
        <begin position="1"/>
        <end position="122"/>
    </location>
</feature>
<evidence type="ECO:0000256" key="14">
    <source>
        <dbReference type="ARBA" id="ARBA00049739"/>
    </source>
</evidence>
<feature type="domain" description="MRNA cap 0 methyltransferase" evidence="17">
    <location>
        <begin position="148"/>
        <end position="572"/>
    </location>
</feature>
<evidence type="ECO:0000256" key="1">
    <source>
        <dbReference type="ARBA" id="ARBA00003378"/>
    </source>
</evidence>
<evidence type="ECO:0000256" key="3">
    <source>
        <dbReference type="ARBA" id="ARBA00011926"/>
    </source>
</evidence>
<evidence type="ECO:0000256" key="8">
    <source>
        <dbReference type="ARBA" id="ARBA00022884"/>
    </source>
</evidence>
<evidence type="ECO:0000256" key="7">
    <source>
        <dbReference type="ARBA" id="ARBA00022691"/>
    </source>
</evidence>
<evidence type="ECO:0000256" key="15">
    <source>
        <dbReference type="PIRNR" id="PIRNR028762"/>
    </source>
</evidence>
<feature type="compositionally biased region" description="Basic and acidic residues" evidence="16">
    <location>
        <begin position="68"/>
        <end position="81"/>
    </location>
</feature>
<proteinExistence type="inferred from homology"/>
<dbReference type="Gene3D" id="3.40.50.150">
    <property type="entry name" value="Vaccinia Virus protein VP39"/>
    <property type="match status" value="1"/>
</dbReference>
<evidence type="ECO:0000256" key="9">
    <source>
        <dbReference type="ARBA" id="ARBA00023042"/>
    </source>
</evidence>
<keyword evidence="19" id="KW-1185">Reference proteome</keyword>
<dbReference type="GeneID" id="95974207"/>